<evidence type="ECO:0000259" key="2">
    <source>
        <dbReference type="Pfam" id="PF24137"/>
    </source>
</evidence>
<evidence type="ECO:0000256" key="1">
    <source>
        <dbReference type="SAM" id="SignalP"/>
    </source>
</evidence>
<dbReference type="InterPro" id="IPR056402">
    <property type="entry name" value="DA_N"/>
</dbReference>
<evidence type="ECO:0008006" key="6">
    <source>
        <dbReference type="Google" id="ProtNLM"/>
    </source>
</evidence>
<evidence type="ECO:0000259" key="3">
    <source>
        <dbReference type="Pfam" id="PF25581"/>
    </source>
</evidence>
<feature type="domain" description="Diels-Alderase N-terminal" evidence="2">
    <location>
        <begin position="25"/>
        <end position="234"/>
    </location>
</feature>
<protein>
    <recommendedName>
        <fullName evidence="6">Hydroxyneurosporene synthase</fullName>
    </recommendedName>
</protein>
<evidence type="ECO:0000313" key="5">
    <source>
        <dbReference type="Proteomes" id="UP001610335"/>
    </source>
</evidence>
<dbReference type="SUPFAM" id="SSF159245">
    <property type="entry name" value="AttH-like"/>
    <property type="match status" value="1"/>
</dbReference>
<dbReference type="Pfam" id="PF24137">
    <property type="entry name" value="DA_N"/>
    <property type="match status" value="1"/>
</dbReference>
<name>A0ABR4I4L2_9EURO</name>
<sequence>MAPKLLYLSALALLAGPVFSQQIIVPPHSYPGETTNTQWISGPDDFDAPKNRPINQTTFDWWYFDAVQEPNERGEQASFAITFHTSGPHGFDTLQDLFPLGSPSDNLIQINLAWPNGDLDFWILAAGEAVFTINGNSASAVFAGTGCSFEGVPDLSHYSVHIDAPDKGIVGSLDIKSDVPAHYPCGPAEEGQDMHVVPGVGWLNAIPDGLGEADFQIRGKEFKFQGRGYHDHNYGSRPFSESAASAYWGHGRLGEYAIVWLSVLTPTGSEHVSAYVTKNSEIIVAHCEGIKIRPYGDNSTYPPTRKTGAPTGFRIEITIPEGQLELAAEYIYIQVGFDFYRRFTGTFTGTLNGEPLPDGVALWEQFSLN</sequence>
<proteinExistence type="predicted"/>
<dbReference type="Proteomes" id="UP001610335">
    <property type="component" value="Unassembled WGS sequence"/>
</dbReference>
<accession>A0ABR4I4L2</accession>
<keyword evidence="5" id="KW-1185">Reference proteome</keyword>
<reference evidence="4 5" key="1">
    <citation type="submission" date="2024-07" db="EMBL/GenBank/DDBJ databases">
        <title>Section-level genome sequencing and comparative genomics of Aspergillus sections Usti and Cavernicolus.</title>
        <authorList>
            <consortium name="Lawrence Berkeley National Laboratory"/>
            <person name="Nybo J.L."/>
            <person name="Vesth T.C."/>
            <person name="Theobald S."/>
            <person name="Frisvad J.C."/>
            <person name="Larsen T.O."/>
            <person name="Kjaerboelling I."/>
            <person name="Rothschild-Mancinelli K."/>
            <person name="Lyhne E.K."/>
            <person name="Kogle M.E."/>
            <person name="Barry K."/>
            <person name="Clum A."/>
            <person name="Na H."/>
            <person name="Ledsgaard L."/>
            <person name="Lin J."/>
            <person name="Lipzen A."/>
            <person name="Kuo A."/>
            <person name="Riley R."/>
            <person name="Mondo S."/>
            <person name="LaButti K."/>
            <person name="Haridas S."/>
            <person name="Pangalinan J."/>
            <person name="Salamov A.A."/>
            <person name="Simmons B.A."/>
            <person name="Magnuson J.K."/>
            <person name="Chen J."/>
            <person name="Drula E."/>
            <person name="Henrissat B."/>
            <person name="Wiebenga A."/>
            <person name="Lubbers R.J."/>
            <person name="Gomes A.C."/>
            <person name="Makela M.R."/>
            <person name="Stajich J."/>
            <person name="Grigoriev I.V."/>
            <person name="Mortensen U.H."/>
            <person name="De vries R.P."/>
            <person name="Baker S.E."/>
            <person name="Andersen M.R."/>
        </authorList>
    </citation>
    <scope>NUCLEOTIDE SEQUENCE [LARGE SCALE GENOMIC DNA]</scope>
    <source>
        <strain evidence="4 5">CBS 600.67</strain>
    </source>
</reference>
<feature type="signal peptide" evidence="1">
    <location>
        <begin position="1"/>
        <end position="20"/>
    </location>
</feature>
<dbReference type="Pfam" id="PF25581">
    <property type="entry name" value="AsqO_C"/>
    <property type="match status" value="1"/>
</dbReference>
<gene>
    <name evidence="4" type="ORF">BDW59DRAFT_173782</name>
</gene>
<dbReference type="InterPro" id="IPR057722">
    <property type="entry name" value="AsqO/PenF-like_C"/>
</dbReference>
<keyword evidence="1" id="KW-0732">Signal</keyword>
<organism evidence="4 5">
    <name type="scientific">Aspergillus cavernicola</name>
    <dbReference type="NCBI Taxonomy" id="176166"/>
    <lineage>
        <taxon>Eukaryota</taxon>
        <taxon>Fungi</taxon>
        <taxon>Dikarya</taxon>
        <taxon>Ascomycota</taxon>
        <taxon>Pezizomycotina</taxon>
        <taxon>Eurotiomycetes</taxon>
        <taxon>Eurotiomycetidae</taxon>
        <taxon>Eurotiales</taxon>
        <taxon>Aspergillaceae</taxon>
        <taxon>Aspergillus</taxon>
        <taxon>Aspergillus subgen. Nidulantes</taxon>
    </lineage>
</organism>
<evidence type="ECO:0000313" key="4">
    <source>
        <dbReference type="EMBL" id="KAL2822699.1"/>
    </source>
</evidence>
<feature type="domain" description="AsqO/PenF-like C-terminal" evidence="3">
    <location>
        <begin position="241"/>
        <end position="366"/>
    </location>
</feature>
<comment type="caution">
    <text evidence="4">The sequence shown here is derived from an EMBL/GenBank/DDBJ whole genome shotgun (WGS) entry which is preliminary data.</text>
</comment>
<dbReference type="EMBL" id="JBFXLS010000057">
    <property type="protein sequence ID" value="KAL2822699.1"/>
    <property type="molecule type" value="Genomic_DNA"/>
</dbReference>
<feature type="chain" id="PRO_5046382204" description="Hydroxyneurosporene synthase" evidence="1">
    <location>
        <begin position="21"/>
        <end position="369"/>
    </location>
</feature>